<evidence type="ECO:0000256" key="1">
    <source>
        <dbReference type="ARBA" id="ARBA00012404"/>
    </source>
</evidence>
<dbReference type="GO" id="GO:0009697">
    <property type="term" value="P:salicylic acid biosynthetic process"/>
    <property type="evidence" value="ECO:0007669"/>
    <property type="project" value="TreeGrafter"/>
</dbReference>
<sequence>MEISNELTPEECSSMSDIRTEIDFLDRAIINLIGQRSKYLEAATKLQTSDLTVRSPEQIKTMLLQRREWANAEGVDPDIIEKIYTDLVHHFLQDHLKATQPA</sequence>
<dbReference type="Gene3D" id="1.20.59.10">
    <property type="entry name" value="Chorismate mutase"/>
    <property type="match status" value="1"/>
</dbReference>
<dbReference type="Proteomes" id="UP000216101">
    <property type="component" value="Unassembled WGS sequence"/>
</dbReference>
<dbReference type="InterPro" id="IPR036263">
    <property type="entry name" value="Chorismate_II_sf"/>
</dbReference>
<dbReference type="GO" id="GO:0016829">
    <property type="term" value="F:lyase activity"/>
    <property type="evidence" value="ECO:0007669"/>
    <property type="project" value="UniProtKB-KW"/>
</dbReference>
<dbReference type="SUPFAM" id="SSF48600">
    <property type="entry name" value="Chorismate mutase II"/>
    <property type="match status" value="1"/>
</dbReference>
<dbReference type="GO" id="GO:0046417">
    <property type="term" value="P:chorismate metabolic process"/>
    <property type="evidence" value="ECO:0007669"/>
    <property type="project" value="InterPro"/>
</dbReference>
<dbReference type="SMART" id="SM00830">
    <property type="entry name" value="CM_2"/>
    <property type="match status" value="1"/>
</dbReference>
<dbReference type="AlphaFoldDB" id="A0A266Q423"/>
<dbReference type="Pfam" id="PF01817">
    <property type="entry name" value="CM_2"/>
    <property type="match status" value="1"/>
</dbReference>
<dbReference type="PROSITE" id="PS51168">
    <property type="entry name" value="CHORISMATE_MUT_2"/>
    <property type="match status" value="1"/>
</dbReference>
<keyword evidence="5" id="KW-1185">Reference proteome</keyword>
<keyword evidence="4" id="KW-0456">Lyase</keyword>
<accession>A0A266Q423</accession>
<dbReference type="EC" id="5.4.99.5" evidence="1"/>
<evidence type="ECO:0000259" key="3">
    <source>
        <dbReference type="PROSITE" id="PS51168"/>
    </source>
</evidence>
<dbReference type="PANTHER" id="PTHR38041:SF1">
    <property type="entry name" value="CHORISMATE MUTASE"/>
    <property type="match status" value="1"/>
</dbReference>
<reference evidence="5" key="1">
    <citation type="submission" date="2017-05" db="EMBL/GenBank/DDBJ databases">
        <authorList>
            <person name="Barney B.M."/>
        </authorList>
    </citation>
    <scope>NUCLEOTIDE SEQUENCE [LARGE SCALE GENOMIC DNA]</scope>
    <source>
        <strain evidence="5">PSBB022</strain>
    </source>
</reference>
<organism evidence="4 5">
    <name type="scientific">Cellvibrio mixtus</name>
    <dbReference type="NCBI Taxonomy" id="39650"/>
    <lineage>
        <taxon>Bacteria</taxon>
        <taxon>Pseudomonadati</taxon>
        <taxon>Pseudomonadota</taxon>
        <taxon>Gammaproteobacteria</taxon>
        <taxon>Cellvibrionales</taxon>
        <taxon>Cellvibrionaceae</taxon>
        <taxon>Cellvibrio</taxon>
    </lineage>
</organism>
<evidence type="ECO:0000256" key="2">
    <source>
        <dbReference type="ARBA" id="ARBA00023235"/>
    </source>
</evidence>
<protein>
    <recommendedName>
        <fullName evidence="1">chorismate mutase</fullName>
        <ecNumber evidence="1">5.4.99.5</ecNumber>
    </recommendedName>
</protein>
<keyword evidence="4" id="KW-0670">Pyruvate</keyword>
<dbReference type="RefSeq" id="WP_078042392.1">
    <property type="nucleotide sequence ID" value="NZ_NHNI01000002.1"/>
</dbReference>
<keyword evidence="2" id="KW-0413">Isomerase</keyword>
<dbReference type="EMBL" id="NHNI01000002">
    <property type="protein sequence ID" value="OZY84600.1"/>
    <property type="molecule type" value="Genomic_DNA"/>
</dbReference>
<proteinExistence type="predicted"/>
<dbReference type="InterPro" id="IPR002701">
    <property type="entry name" value="CM_II_prokaryot"/>
</dbReference>
<evidence type="ECO:0000313" key="5">
    <source>
        <dbReference type="Proteomes" id="UP000216101"/>
    </source>
</evidence>
<dbReference type="InterPro" id="IPR051331">
    <property type="entry name" value="Chorismate_mutase-related"/>
</dbReference>
<dbReference type="PANTHER" id="PTHR38041">
    <property type="entry name" value="CHORISMATE MUTASE"/>
    <property type="match status" value="1"/>
</dbReference>
<gene>
    <name evidence="4" type="ORF">CBP51_15610</name>
</gene>
<comment type="caution">
    <text evidence="4">The sequence shown here is derived from an EMBL/GenBank/DDBJ whole genome shotgun (WGS) entry which is preliminary data.</text>
</comment>
<dbReference type="GO" id="GO:0004106">
    <property type="term" value="F:chorismate mutase activity"/>
    <property type="evidence" value="ECO:0007669"/>
    <property type="project" value="UniProtKB-EC"/>
</dbReference>
<feature type="domain" description="Chorismate mutase" evidence="3">
    <location>
        <begin position="9"/>
        <end position="99"/>
    </location>
</feature>
<dbReference type="InterPro" id="IPR036979">
    <property type="entry name" value="CM_dom_sf"/>
</dbReference>
<evidence type="ECO:0000313" key="4">
    <source>
        <dbReference type="EMBL" id="OZY84600.1"/>
    </source>
</evidence>
<name>A0A266Q423_9GAMM</name>